<dbReference type="GO" id="GO:0006233">
    <property type="term" value="P:dTDP biosynthetic process"/>
    <property type="evidence" value="ECO:0007669"/>
    <property type="project" value="TreeGrafter"/>
</dbReference>
<feature type="domain" description="Thymidylate kinase-like" evidence="2">
    <location>
        <begin position="144"/>
        <end position="318"/>
    </location>
</feature>
<dbReference type="GeneID" id="26908334"/>
<keyword evidence="3" id="KW-0808">Transferase</keyword>
<dbReference type="EMBL" id="LGTL01000022">
    <property type="protein sequence ID" value="KPA75856.1"/>
    <property type="molecule type" value="Genomic_DNA"/>
</dbReference>
<dbReference type="GO" id="GO:0004550">
    <property type="term" value="F:nucleoside diphosphate kinase activity"/>
    <property type="evidence" value="ECO:0007669"/>
    <property type="project" value="TreeGrafter"/>
</dbReference>
<dbReference type="GO" id="GO:0006227">
    <property type="term" value="P:dUDP biosynthetic process"/>
    <property type="evidence" value="ECO:0007669"/>
    <property type="project" value="TreeGrafter"/>
</dbReference>
<dbReference type="GO" id="GO:0005634">
    <property type="term" value="C:nucleus"/>
    <property type="evidence" value="ECO:0007669"/>
    <property type="project" value="TreeGrafter"/>
</dbReference>
<dbReference type="Gene3D" id="3.40.50.300">
    <property type="entry name" value="P-loop containing nucleotide triphosphate hydrolases"/>
    <property type="match status" value="1"/>
</dbReference>
<dbReference type="AlphaFoldDB" id="A0A0M9FU20"/>
<evidence type="ECO:0000313" key="3">
    <source>
        <dbReference type="EMBL" id="KPA75856.1"/>
    </source>
</evidence>
<dbReference type="CDD" id="cd01672">
    <property type="entry name" value="TMPK"/>
    <property type="match status" value="1"/>
</dbReference>
<evidence type="ECO:0000256" key="1">
    <source>
        <dbReference type="ARBA" id="ARBA00009776"/>
    </source>
</evidence>
<dbReference type="OMA" id="ETHELAY"/>
<dbReference type="SUPFAM" id="SSF52540">
    <property type="entry name" value="P-loop containing nucleoside triphosphate hydrolases"/>
    <property type="match status" value="1"/>
</dbReference>
<evidence type="ECO:0000259" key="2">
    <source>
        <dbReference type="Pfam" id="PF02223"/>
    </source>
</evidence>
<keyword evidence="4" id="KW-1185">Reference proteome</keyword>
<sequence length="361" mass="40234">MSAVVFVDLACAQLRERLQEIVGQVYDTVDLIDVSGCDSSAFITAWHERYGGAVQPSPKRQSELDDVPHCLVCYVTESKTVAHADVAYAVFVAEIPTLTVTPSEPLSPLLHSAVGDTIEAQVESLQRFFAGPSSSNAPEVIVMEGGDGAGKQTQTALLVQRIKEANREVHTLDFPHDSSLYGGLVRVVLSGKKGSISELDPQLFSFLYSLNRFGCARLMRFWLRRGSAVVLDRYYTANFGHQASKLPPAQREAFIEELEFTEVNWLKLPKATAVLYLDLPPAAALEAMRRDTTRKQLDIHETAGGDYKEKVRQTYRWCCDRLPGWHRVVCFDKSGCRLTREEVHASVVTYLRSVHSQAVRD</sequence>
<dbReference type="GO" id="GO:0004798">
    <property type="term" value="F:dTMP kinase activity"/>
    <property type="evidence" value="ECO:0007669"/>
    <property type="project" value="TreeGrafter"/>
</dbReference>
<dbReference type="GO" id="GO:0006235">
    <property type="term" value="P:dTTP biosynthetic process"/>
    <property type="evidence" value="ECO:0007669"/>
    <property type="project" value="TreeGrafter"/>
</dbReference>
<name>A0A0M9FU20_LEPPY</name>
<proteinExistence type="inferred from homology"/>
<dbReference type="InterPro" id="IPR039430">
    <property type="entry name" value="Thymidylate_kin-like_dom"/>
</dbReference>
<dbReference type="InterPro" id="IPR027417">
    <property type="entry name" value="P-loop_NTPase"/>
</dbReference>
<comment type="caution">
    <text evidence="3">The sequence shown here is derived from an EMBL/GenBank/DDBJ whole genome shotgun (WGS) entry which is preliminary data.</text>
</comment>
<reference evidence="3 4" key="1">
    <citation type="submission" date="2015-07" db="EMBL/GenBank/DDBJ databases">
        <title>High-quality genome of monoxenous trypanosomatid Leptomonas pyrrhocoris.</title>
        <authorList>
            <person name="Flegontov P."/>
            <person name="Butenko A."/>
            <person name="Firsov S."/>
            <person name="Vlcek C."/>
            <person name="Logacheva M.D."/>
            <person name="Field M."/>
            <person name="Filatov D."/>
            <person name="Flegontova O."/>
            <person name="Gerasimov E."/>
            <person name="Jackson A.P."/>
            <person name="Kelly S."/>
            <person name="Opperdoes F."/>
            <person name="O'Reilly A."/>
            <person name="Votypka J."/>
            <person name="Yurchenko V."/>
            <person name="Lukes J."/>
        </authorList>
    </citation>
    <scope>NUCLEOTIDE SEQUENCE [LARGE SCALE GENOMIC DNA]</scope>
    <source>
        <strain evidence="3">H10</strain>
    </source>
</reference>
<comment type="similarity">
    <text evidence="1">Belongs to the thymidylate kinase family.</text>
</comment>
<organism evidence="3 4">
    <name type="scientific">Leptomonas pyrrhocoris</name>
    <name type="common">Firebug parasite</name>
    <dbReference type="NCBI Taxonomy" id="157538"/>
    <lineage>
        <taxon>Eukaryota</taxon>
        <taxon>Discoba</taxon>
        <taxon>Euglenozoa</taxon>
        <taxon>Kinetoplastea</taxon>
        <taxon>Metakinetoplastina</taxon>
        <taxon>Trypanosomatida</taxon>
        <taxon>Trypanosomatidae</taxon>
        <taxon>Leishmaniinae</taxon>
        <taxon>Leptomonas</taxon>
    </lineage>
</organism>
<evidence type="ECO:0000313" key="4">
    <source>
        <dbReference type="Proteomes" id="UP000037923"/>
    </source>
</evidence>
<dbReference type="FunFam" id="3.40.50.300:FF:002288">
    <property type="entry name" value="Probable thymidylate kinase"/>
    <property type="match status" value="1"/>
</dbReference>
<dbReference type="OrthoDB" id="425602at2759"/>
<gene>
    <name evidence="3" type="ORF">ABB37_08049</name>
</gene>
<dbReference type="RefSeq" id="XP_015654295.1">
    <property type="nucleotide sequence ID" value="XM_015806900.1"/>
</dbReference>
<protein>
    <submittedName>
        <fullName evidence="3">Thymidylate kinase-like protein</fullName>
    </submittedName>
</protein>
<dbReference type="Proteomes" id="UP000037923">
    <property type="component" value="Unassembled WGS sequence"/>
</dbReference>
<dbReference type="GO" id="GO:0005739">
    <property type="term" value="C:mitochondrion"/>
    <property type="evidence" value="ECO:0007669"/>
    <property type="project" value="TreeGrafter"/>
</dbReference>
<dbReference type="PANTHER" id="PTHR10344:SF1">
    <property type="entry name" value="THYMIDYLATE KINASE"/>
    <property type="match status" value="1"/>
</dbReference>
<dbReference type="Pfam" id="PF02223">
    <property type="entry name" value="Thymidylate_kin"/>
    <property type="match status" value="1"/>
</dbReference>
<dbReference type="PANTHER" id="PTHR10344">
    <property type="entry name" value="THYMIDYLATE KINASE"/>
    <property type="match status" value="1"/>
</dbReference>
<accession>A0A0M9FU20</accession>
<keyword evidence="3" id="KW-0418">Kinase</keyword>
<dbReference type="GO" id="GO:0005829">
    <property type="term" value="C:cytosol"/>
    <property type="evidence" value="ECO:0007669"/>
    <property type="project" value="TreeGrafter"/>
</dbReference>
<dbReference type="VEuPathDB" id="TriTrypDB:LpyrH10_22_0090"/>